<feature type="domain" description="Ribosomal RNA methyltransferase FtsJ" evidence="1">
    <location>
        <begin position="182"/>
        <end position="286"/>
    </location>
</feature>
<dbReference type="GO" id="GO:0008168">
    <property type="term" value="F:methyltransferase activity"/>
    <property type="evidence" value="ECO:0007669"/>
    <property type="project" value="UniProtKB-KW"/>
</dbReference>
<dbReference type="PANTHER" id="PTHR37524">
    <property type="entry name" value="RIBOSOMAL RNA LARGE SUBUNIT METHYLTRANSFERASE M"/>
    <property type="match status" value="1"/>
</dbReference>
<accession>A0A561E3C2</accession>
<evidence type="ECO:0000313" key="3">
    <source>
        <dbReference type="Proteomes" id="UP000318297"/>
    </source>
</evidence>
<evidence type="ECO:0000313" key="2">
    <source>
        <dbReference type="EMBL" id="TWE10099.1"/>
    </source>
</evidence>
<evidence type="ECO:0000259" key="1">
    <source>
        <dbReference type="Pfam" id="PF01728"/>
    </source>
</evidence>
<dbReference type="EMBL" id="VIVQ01000002">
    <property type="protein sequence ID" value="TWE10099.1"/>
    <property type="molecule type" value="Genomic_DNA"/>
</dbReference>
<dbReference type="InterPro" id="IPR002877">
    <property type="entry name" value="RNA_MeTrfase_FtsJ_dom"/>
</dbReference>
<keyword evidence="3" id="KW-1185">Reference proteome</keyword>
<gene>
    <name evidence="2" type="ORF">BKA23_2450</name>
</gene>
<dbReference type="Pfam" id="PF01728">
    <property type="entry name" value="FtsJ"/>
    <property type="match status" value="1"/>
</dbReference>
<keyword evidence="2" id="KW-0808">Transferase</keyword>
<proteinExistence type="predicted"/>
<dbReference type="GO" id="GO:0032259">
    <property type="term" value="P:methylation"/>
    <property type="evidence" value="ECO:0007669"/>
    <property type="project" value="UniProtKB-KW"/>
</dbReference>
<dbReference type="Proteomes" id="UP000318297">
    <property type="component" value="Unassembled WGS sequence"/>
</dbReference>
<dbReference type="AlphaFoldDB" id="A0A561E3C2"/>
<comment type="caution">
    <text evidence="2">The sequence shown here is derived from an EMBL/GenBank/DDBJ whole genome shotgun (WGS) entry which is preliminary data.</text>
</comment>
<dbReference type="SUPFAM" id="SSF53335">
    <property type="entry name" value="S-adenosyl-L-methionine-dependent methyltransferases"/>
    <property type="match status" value="1"/>
</dbReference>
<keyword evidence="2" id="KW-0489">Methyltransferase</keyword>
<dbReference type="PANTHER" id="PTHR37524:SF2">
    <property type="entry name" value="RIBOSOMAL RNA METHYLTRANSFERASE FTSJ DOMAIN-CONTAINING PROTEIN"/>
    <property type="match status" value="1"/>
</dbReference>
<dbReference type="CDD" id="cd02440">
    <property type="entry name" value="AdoMet_MTases"/>
    <property type="match status" value="1"/>
</dbReference>
<reference evidence="2 3" key="1">
    <citation type="submission" date="2019-06" db="EMBL/GenBank/DDBJ databases">
        <title>Sequencing the genomes of 1000 actinobacteria strains.</title>
        <authorList>
            <person name="Klenk H.-P."/>
        </authorList>
    </citation>
    <scope>NUCLEOTIDE SEQUENCE [LARGE SCALE GENOMIC DNA]</scope>
    <source>
        <strain evidence="2 3">DSM 19560</strain>
    </source>
</reference>
<protein>
    <submittedName>
        <fullName evidence="2">23S rRNA (Cytidine2498-2'-O)-methyltransferase</fullName>
    </submittedName>
</protein>
<sequence length="342" mass="36815">MSAVDLPVLFSVAPDYYRFAVAELRTSQDVTKVQRVGPDAGVVHLGAGGIDDIADACLGGELPLIRHLARADAVRGAGSFAGPAELAEWAASVLLASLEPGEEISLHTWDSGEVEFAPGKVRRPLLEAMLDNGIRVITTGAERVASVCLGTDRITAGINATDVSLCDWPGGRIRFASRPEQVSRAEFKLEELFTYVAAPSGAVAVDFGASPGGWTRIVHERGFGTVHAVDPAELDDRVLRLFGVQHHKMTAGEFVKAWDGDAVDLIVNDMRMVPQLTAHTMVEAARLLRPGGQAIVTLKLGTKNPVKQIDEALEMLAAAYDPSFMRQLQHNRHEVTIVATRR</sequence>
<organism evidence="2 3">
    <name type="scientific">Rudaeicoccus suwonensis</name>
    <dbReference type="NCBI Taxonomy" id="657409"/>
    <lineage>
        <taxon>Bacteria</taxon>
        <taxon>Bacillati</taxon>
        <taxon>Actinomycetota</taxon>
        <taxon>Actinomycetes</taxon>
        <taxon>Micrococcales</taxon>
        <taxon>Dermacoccaceae</taxon>
        <taxon>Rudaeicoccus</taxon>
    </lineage>
</organism>
<dbReference type="Gene3D" id="3.40.50.150">
    <property type="entry name" value="Vaccinia Virus protein VP39"/>
    <property type="match status" value="1"/>
</dbReference>
<dbReference type="InterPro" id="IPR029063">
    <property type="entry name" value="SAM-dependent_MTases_sf"/>
</dbReference>
<name>A0A561E3C2_9MICO</name>